<protein>
    <recommendedName>
        <fullName evidence="1">DUF2169 domain-containing protein</fullName>
    </recommendedName>
</protein>
<evidence type="ECO:0000313" key="3">
    <source>
        <dbReference type="Proteomes" id="UP000005953"/>
    </source>
</evidence>
<dbReference type="EMBL" id="AAOE01000006">
    <property type="protein sequence ID" value="EAR10065.1"/>
    <property type="molecule type" value="Genomic_DNA"/>
</dbReference>
<keyword evidence="3" id="KW-1185">Reference proteome</keyword>
<comment type="caution">
    <text evidence="2">The sequence shown here is derived from an EMBL/GenBank/DDBJ whole genome shotgun (WGS) entry which is preliminary data.</text>
</comment>
<dbReference type="AlphaFoldDB" id="A4BCY3"/>
<gene>
    <name evidence="2" type="ORF">MED297_08251</name>
</gene>
<dbReference type="Pfam" id="PF09937">
    <property type="entry name" value="DUF2169"/>
    <property type="match status" value="1"/>
</dbReference>
<name>A4BCY3_9GAMM</name>
<sequence>MQLDNLSPWAADVTPGWGQNRTQQLTCTVKIGFRWDEQGKLYPLSADDCPIVQADTYRGDDPESGSLESVADTVPFKSGFEWLLSGTVFPTEGATQQTLSISIDTQPKIQKSIDVFGPRQWQRTLFGWVPGKPAQVQATPVTWEHAFGGRFTSQNDKTKQYDANPIGCGFFPAAKHNASYQMPCFETSPFLKGINDRPDPAGFGAVSMLWTPRAEAFSSLDADAALEGRCPYPTNVSERLFNCAPRDQQLNSYPAGARVRLNGFHEHVQEFELPDLTDQIRLLVKRGSSIQRLVPICDTLLIDTDENTIALVWRAAIEWNPLSDQSVQFRLTAENIDLKYETATEVSA</sequence>
<reference evidence="2 3" key="1">
    <citation type="submission" date="2006-02" db="EMBL/GenBank/DDBJ databases">
        <authorList>
            <person name="Pinhassi J."/>
            <person name="Pedros-Alio C."/>
            <person name="Ferriera S."/>
            <person name="Johnson J."/>
            <person name="Kravitz S."/>
            <person name="Halpern A."/>
            <person name="Remington K."/>
            <person name="Beeson K."/>
            <person name="Tran B."/>
            <person name="Rogers Y.-H."/>
            <person name="Friedman R."/>
            <person name="Venter J.C."/>
        </authorList>
    </citation>
    <scope>NUCLEOTIDE SEQUENCE [LARGE SCALE GENOMIC DNA]</scope>
    <source>
        <strain evidence="2 3">MED297</strain>
    </source>
</reference>
<proteinExistence type="predicted"/>
<feature type="domain" description="DUF2169" evidence="1">
    <location>
        <begin position="23"/>
        <end position="314"/>
    </location>
</feature>
<evidence type="ECO:0000313" key="2">
    <source>
        <dbReference type="EMBL" id="EAR10065.1"/>
    </source>
</evidence>
<dbReference type="RefSeq" id="WP_008045735.1">
    <property type="nucleotide sequence ID" value="NZ_CH724152.1"/>
</dbReference>
<accession>A4BCY3</accession>
<dbReference type="HOGENOM" id="CLU_045796_0_0_6"/>
<dbReference type="InterPro" id="IPR018683">
    <property type="entry name" value="DUF2169"/>
</dbReference>
<dbReference type="OrthoDB" id="5290767at2"/>
<dbReference type="Proteomes" id="UP000005953">
    <property type="component" value="Unassembled WGS sequence"/>
</dbReference>
<organism evidence="2 3">
    <name type="scientific">Reinekea blandensis MED297</name>
    <dbReference type="NCBI Taxonomy" id="314283"/>
    <lineage>
        <taxon>Bacteria</taxon>
        <taxon>Pseudomonadati</taxon>
        <taxon>Pseudomonadota</taxon>
        <taxon>Gammaproteobacteria</taxon>
        <taxon>Oceanospirillales</taxon>
        <taxon>Saccharospirillaceae</taxon>
        <taxon>Reinekea</taxon>
    </lineage>
</organism>
<evidence type="ECO:0000259" key="1">
    <source>
        <dbReference type="Pfam" id="PF09937"/>
    </source>
</evidence>
<dbReference type="STRING" id="314283.MED297_08251"/>